<dbReference type="Gene3D" id="1.20.5.340">
    <property type="match status" value="1"/>
</dbReference>
<reference evidence="4 5" key="1">
    <citation type="submission" date="2024-01" db="EMBL/GenBank/DDBJ databases">
        <title>The genomes of 5 underutilized Papilionoideae crops provide insights into root nodulation and disease resistanc.</title>
        <authorList>
            <person name="Yuan L."/>
        </authorList>
    </citation>
    <scope>NUCLEOTIDE SEQUENCE [LARGE SCALE GENOMIC DNA]</scope>
    <source>
        <strain evidence="4">ZHUSHIDOU_FW_LH</strain>
        <tissue evidence="4">Leaf</tissue>
    </source>
</reference>
<keyword evidence="1" id="KW-0175">Coiled coil</keyword>
<dbReference type="EMBL" id="JAYWIO010000008">
    <property type="protein sequence ID" value="KAK7245741.1"/>
    <property type="molecule type" value="Genomic_DNA"/>
</dbReference>
<dbReference type="Proteomes" id="UP001372338">
    <property type="component" value="Unassembled WGS sequence"/>
</dbReference>
<dbReference type="PANTHER" id="PTHR47383">
    <property type="entry name" value="OS03G0659800 PROTEIN"/>
    <property type="match status" value="1"/>
</dbReference>
<feature type="region of interest" description="Disordered" evidence="2">
    <location>
        <begin position="256"/>
        <end position="275"/>
    </location>
</feature>
<proteinExistence type="predicted"/>
<keyword evidence="5" id="KW-1185">Reference proteome</keyword>
<dbReference type="InterPro" id="IPR058935">
    <property type="entry name" value="At4g15545-like_C"/>
</dbReference>
<evidence type="ECO:0000313" key="5">
    <source>
        <dbReference type="Proteomes" id="UP001372338"/>
    </source>
</evidence>
<dbReference type="AlphaFoldDB" id="A0AAN9E4Y8"/>
<dbReference type="Pfam" id="PF25972">
    <property type="entry name" value="At4g15545_C"/>
    <property type="match status" value="1"/>
</dbReference>
<protein>
    <recommendedName>
        <fullName evidence="3">At4g15545-like C-terminal domain-containing protein</fullName>
    </recommendedName>
</protein>
<name>A0AAN9E4Y8_CROPI</name>
<sequence>MLVVMNESSLPEELVQVLPSDPFEQLDVARKIMSIALSTRVSELQSESSALREELADKDSVVAQLQAQVESLQNAISEAAERLTQADQDKESLVKENASLSNSVRKLSRDVSKLEVFKKTLMQSLQEDEENSGGGAQDIVAKLQSQASITSASQPGGDNDASLPPSRSSSMRAYISETANSFAENQESDATRPRVPYNILLASQTSTPRITPPGSPPSLSASVSPTRRTSKPVSPIRRHSISFSSSRGIYDDRTSVFSSSGSVSNSDTASQTGRTRVDGKEFFRQVRSRLSSEQFGAFLTNVKDLNSQKQTKEETLQKVDEIFGSENKDLYAIFEGLITRNVN</sequence>
<feature type="compositionally biased region" description="Polar residues" evidence="2">
    <location>
        <begin position="147"/>
        <end position="156"/>
    </location>
</feature>
<evidence type="ECO:0000256" key="1">
    <source>
        <dbReference type="SAM" id="Coils"/>
    </source>
</evidence>
<feature type="domain" description="At4g15545-like C-terminal" evidence="3">
    <location>
        <begin position="276"/>
        <end position="341"/>
    </location>
</feature>
<feature type="region of interest" description="Disordered" evidence="2">
    <location>
        <begin position="147"/>
        <end position="168"/>
    </location>
</feature>
<organism evidence="4 5">
    <name type="scientific">Crotalaria pallida</name>
    <name type="common">Smooth rattlebox</name>
    <name type="synonym">Crotalaria striata</name>
    <dbReference type="NCBI Taxonomy" id="3830"/>
    <lineage>
        <taxon>Eukaryota</taxon>
        <taxon>Viridiplantae</taxon>
        <taxon>Streptophyta</taxon>
        <taxon>Embryophyta</taxon>
        <taxon>Tracheophyta</taxon>
        <taxon>Spermatophyta</taxon>
        <taxon>Magnoliopsida</taxon>
        <taxon>eudicotyledons</taxon>
        <taxon>Gunneridae</taxon>
        <taxon>Pentapetalae</taxon>
        <taxon>rosids</taxon>
        <taxon>fabids</taxon>
        <taxon>Fabales</taxon>
        <taxon>Fabaceae</taxon>
        <taxon>Papilionoideae</taxon>
        <taxon>50 kb inversion clade</taxon>
        <taxon>genistoids sensu lato</taxon>
        <taxon>core genistoids</taxon>
        <taxon>Crotalarieae</taxon>
        <taxon>Crotalaria</taxon>
    </lineage>
</organism>
<feature type="compositionally biased region" description="Polar residues" evidence="2">
    <location>
        <begin position="217"/>
        <end position="227"/>
    </location>
</feature>
<evidence type="ECO:0000256" key="2">
    <source>
        <dbReference type="SAM" id="MobiDB-lite"/>
    </source>
</evidence>
<feature type="region of interest" description="Disordered" evidence="2">
    <location>
        <begin position="204"/>
        <end position="240"/>
    </location>
</feature>
<evidence type="ECO:0000313" key="4">
    <source>
        <dbReference type="EMBL" id="KAK7245741.1"/>
    </source>
</evidence>
<dbReference type="InterPro" id="IPR058936">
    <property type="entry name" value="At4g15545-like"/>
</dbReference>
<dbReference type="PANTHER" id="PTHR47383:SF9">
    <property type="entry name" value="WAT1-RELATED PROTEIN"/>
    <property type="match status" value="1"/>
</dbReference>
<gene>
    <name evidence="4" type="ORF">RIF29_40590</name>
</gene>
<feature type="compositionally biased region" description="Low complexity" evidence="2">
    <location>
        <begin position="256"/>
        <end position="270"/>
    </location>
</feature>
<evidence type="ECO:0000259" key="3">
    <source>
        <dbReference type="Pfam" id="PF25972"/>
    </source>
</evidence>
<comment type="caution">
    <text evidence="4">The sequence shown here is derived from an EMBL/GenBank/DDBJ whole genome shotgun (WGS) entry which is preliminary data.</text>
</comment>
<feature type="coiled-coil region" evidence="1">
    <location>
        <begin position="55"/>
        <end position="110"/>
    </location>
</feature>
<accession>A0AAN9E4Y8</accession>